<keyword evidence="3 8" id="KW-0732">Signal</keyword>
<comment type="similarity">
    <text evidence="1">Belongs to the transglycosylase Slt family.</text>
</comment>
<gene>
    <name evidence="8 11" type="primary">mltF</name>
    <name evidence="11" type="ORF">IPMB12_11235</name>
</gene>
<feature type="region of interest" description="LT domain" evidence="8">
    <location>
        <begin position="284"/>
        <end position="497"/>
    </location>
</feature>
<dbReference type="CDD" id="cd01009">
    <property type="entry name" value="PBP2_YfhD_N"/>
    <property type="match status" value="1"/>
</dbReference>
<dbReference type="GO" id="GO:0009253">
    <property type="term" value="P:peptidoglycan catabolic process"/>
    <property type="evidence" value="ECO:0007669"/>
    <property type="project" value="TreeGrafter"/>
</dbReference>
<evidence type="ECO:0000256" key="9">
    <source>
        <dbReference type="SAM" id="Phobius"/>
    </source>
</evidence>
<comment type="catalytic activity">
    <reaction evidence="8">
        <text>Exolytic cleavage of the (1-&gt;4)-beta-glycosidic linkage between N-acetylmuramic acid (MurNAc) and N-acetylglucosamine (GlcNAc) residues in peptidoglycan, from either the reducing or the non-reducing ends of the peptidoglycan chains, with concomitant formation of a 1,6-anhydrobond in the MurNAc residue.</text>
        <dbReference type="EC" id="4.2.2.n1"/>
    </reaction>
</comment>
<keyword evidence="5 8" id="KW-0998">Cell outer membrane</keyword>
<name>A0A6G9IF37_9GAMM</name>
<comment type="similarity">
    <text evidence="8">In the C-terminal section; belongs to the transglycosylase Slt family.</text>
</comment>
<keyword evidence="12" id="KW-1185">Reference proteome</keyword>
<comment type="caution">
    <text evidence="8">Lacks conserved residue(s) required for the propagation of feature annotation.</text>
</comment>
<evidence type="ECO:0000256" key="5">
    <source>
        <dbReference type="ARBA" id="ARBA00023237"/>
    </source>
</evidence>
<dbReference type="EC" id="4.2.2.n1" evidence="8"/>
<protein>
    <recommendedName>
        <fullName evidence="8">Membrane-bound lytic murein transglycosylase F</fullName>
        <ecNumber evidence="8">4.2.2.n1</ecNumber>
    </recommendedName>
    <alternativeName>
        <fullName evidence="8">Murein lyase F</fullName>
    </alternativeName>
</protein>
<dbReference type="RefSeq" id="WP_166917506.1">
    <property type="nucleotide sequence ID" value="NZ_CP050253.1"/>
</dbReference>
<dbReference type="SUPFAM" id="SSF53955">
    <property type="entry name" value="Lysozyme-like"/>
    <property type="match status" value="1"/>
</dbReference>
<dbReference type="InParanoid" id="A0A6G9IF37"/>
<evidence type="ECO:0000256" key="6">
    <source>
        <dbReference type="ARBA" id="ARBA00023239"/>
    </source>
</evidence>
<evidence type="ECO:0000313" key="12">
    <source>
        <dbReference type="Proteomes" id="UP000501168"/>
    </source>
</evidence>
<dbReference type="KEGG" id="orb:IPMB12_11235"/>
<comment type="domain">
    <text evidence="8">The N-terminal domain does not have lytic activity and probably modulates enzymatic activity. The C-terminal domain is the catalytic active domain.</text>
</comment>
<dbReference type="GO" id="GO:0008933">
    <property type="term" value="F:peptidoglycan lytic transglycosylase activity"/>
    <property type="evidence" value="ECO:0007669"/>
    <property type="project" value="UniProtKB-UniRule"/>
</dbReference>
<comment type="similarity">
    <text evidence="8">In the N-terminal section; belongs to the bacterial solute-binding protein 3 family.</text>
</comment>
<evidence type="ECO:0000256" key="8">
    <source>
        <dbReference type="HAMAP-Rule" id="MF_02016"/>
    </source>
</evidence>
<feature type="transmembrane region" description="Helical" evidence="9">
    <location>
        <begin position="6"/>
        <end position="25"/>
    </location>
</feature>
<dbReference type="GO" id="GO:0009279">
    <property type="term" value="C:cell outer membrane"/>
    <property type="evidence" value="ECO:0007669"/>
    <property type="project" value="UniProtKB-SubCell"/>
</dbReference>
<dbReference type="AlphaFoldDB" id="A0A6G9IF37"/>
<organism evidence="11 12">
    <name type="scientific">Zophobihabitans entericus</name>
    <dbReference type="NCBI Taxonomy" id="1635327"/>
    <lineage>
        <taxon>Bacteria</taxon>
        <taxon>Pseudomonadati</taxon>
        <taxon>Pseudomonadota</taxon>
        <taxon>Gammaproteobacteria</taxon>
        <taxon>Orbales</taxon>
        <taxon>Orbaceae</taxon>
        <taxon>Zophobihabitans</taxon>
    </lineage>
</organism>
<comment type="function">
    <text evidence="8">Murein-degrading enzyme that degrades murein glycan strands and insoluble, high-molecular weight murein sacculi, with the concomitant formation of a 1,6-anhydromuramoyl product. Lytic transglycosylases (LTs) play an integral role in the metabolism of the peptidoglycan (PG) sacculus. Their lytic action creates space within the PG sacculus to allow for its expansion as well as for the insertion of various structures such as secretion systems and flagella.</text>
</comment>
<proteinExistence type="inferred from homology"/>
<evidence type="ECO:0000256" key="7">
    <source>
        <dbReference type="ARBA" id="ARBA00023316"/>
    </source>
</evidence>
<dbReference type="HAMAP" id="MF_02016">
    <property type="entry name" value="MltF"/>
    <property type="match status" value="1"/>
</dbReference>
<dbReference type="InterPro" id="IPR000189">
    <property type="entry name" value="Transglyc_AS"/>
</dbReference>
<dbReference type="FunFam" id="1.10.530.10:FF:000003">
    <property type="entry name" value="Membrane-bound lytic murein transglycosylase F"/>
    <property type="match status" value="1"/>
</dbReference>
<keyword evidence="6 8" id="KW-0456">Lyase</keyword>
<evidence type="ECO:0000256" key="3">
    <source>
        <dbReference type="ARBA" id="ARBA00022729"/>
    </source>
</evidence>
<dbReference type="InterPro" id="IPR023703">
    <property type="entry name" value="MltF"/>
</dbReference>
<dbReference type="Proteomes" id="UP000501168">
    <property type="component" value="Chromosome"/>
</dbReference>
<comment type="subcellular location">
    <subcellularLocation>
        <location evidence="8">Cell outer membrane</location>
        <topology evidence="8">Peripheral membrane protein</topology>
    </subcellularLocation>
    <text evidence="8">Attached to the inner leaflet of the outer membrane.</text>
</comment>
<dbReference type="Pfam" id="PF00497">
    <property type="entry name" value="SBP_bac_3"/>
    <property type="match status" value="1"/>
</dbReference>
<evidence type="ECO:0000313" key="11">
    <source>
        <dbReference type="EMBL" id="QIQ22210.1"/>
    </source>
</evidence>
<dbReference type="PROSITE" id="PS00922">
    <property type="entry name" value="TRANSGLYCOSYLASE"/>
    <property type="match status" value="1"/>
</dbReference>
<keyword evidence="9" id="KW-0812">Transmembrane</keyword>
<sequence length="497" mass="57726">MIKKVIYWGIGAVTMIFIIMLMTFYNSSKRPQEPDITRKEQGRPTNLLQHIQTRQELRVGMLRTLTPFYINYRSPNKMSGFDHALLTLFANSLNVKLKVTLADTMPELLEKMENGELDIIAEEVQGYSEYSDKFLASQPYHSISQQVVYRKGSTKPYSFEELTNGTLAVSEKSLQNVILDDLKNDYPDLTWDCSPTLNQEELLKLVFDQEIDYTIADSYTVLLMQRIYPALTVAFTAVQEQPLHWYFLQNNDKSLLEQANRFIHSSRESGTIKRLELRYFGYMNSFDYVDTRTFIRAIQHTLPDYQPLFEKYAQENNLDWRLLAAMAYQESHWNPKAISSTGVRGMMMLTQSTAQSLNVTNRLDAEQSIRGGTQYLRQLINRLPKSIPEDERVWFALAAYNMGYAHLLDARRLATRLGKNPDSWIDVKQMLPLLTEEEYYTTLKYGAARGYQAVHFVNSIRQYNVSLSGYLMEKEYRQKEIETKIEIANQLSTNNDS</sequence>
<feature type="domain" description="Solute-binding protein family 3/N-terminal" evidence="10">
    <location>
        <begin position="56"/>
        <end position="283"/>
    </location>
</feature>
<dbReference type="InterPro" id="IPR008258">
    <property type="entry name" value="Transglycosylase_SLT_dom_1"/>
</dbReference>
<keyword evidence="9" id="KW-1133">Transmembrane helix</keyword>
<dbReference type="GO" id="GO:0016998">
    <property type="term" value="P:cell wall macromolecule catabolic process"/>
    <property type="evidence" value="ECO:0007669"/>
    <property type="project" value="UniProtKB-UniRule"/>
</dbReference>
<dbReference type="NCBIfam" id="NF008112">
    <property type="entry name" value="PRK10859.1"/>
    <property type="match status" value="1"/>
</dbReference>
<dbReference type="SMART" id="SM00062">
    <property type="entry name" value="PBPb"/>
    <property type="match status" value="1"/>
</dbReference>
<dbReference type="EMBL" id="CP050253">
    <property type="protein sequence ID" value="QIQ22210.1"/>
    <property type="molecule type" value="Genomic_DNA"/>
</dbReference>
<comment type="similarity">
    <text evidence="2">Belongs to the bacterial solute-binding protein 3 family.</text>
</comment>
<keyword evidence="4 8" id="KW-0472">Membrane</keyword>
<dbReference type="Pfam" id="PF01464">
    <property type="entry name" value="SLT"/>
    <property type="match status" value="1"/>
</dbReference>
<reference evidence="11 12" key="1">
    <citation type="submission" date="2020-03" db="EMBL/GenBank/DDBJ databases">
        <title>Complete genome sequence of Orbus sp. IPMB12 (BCRC 80908).</title>
        <authorList>
            <person name="Lo W.-S."/>
            <person name="Chang T.-H."/>
            <person name="Kuo C.-H."/>
        </authorList>
    </citation>
    <scope>NUCLEOTIDE SEQUENCE [LARGE SCALE GENOMIC DNA]</scope>
    <source>
        <strain evidence="11 12">IPMB12</strain>
    </source>
</reference>
<dbReference type="PANTHER" id="PTHR35936:SF32">
    <property type="entry name" value="MEMBRANE-BOUND LYTIC MUREIN TRANSGLYCOSYLASE F"/>
    <property type="match status" value="1"/>
</dbReference>
<feature type="active site" evidence="8">
    <location>
        <position position="330"/>
    </location>
</feature>
<dbReference type="Gene3D" id="3.40.190.10">
    <property type="entry name" value="Periplasmic binding protein-like II"/>
    <property type="match status" value="2"/>
</dbReference>
<evidence type="ECO:0000256" key="4">
    <source>
        <dbReference type="ARBA" id="ARBA00023136"/>
    </source>
</evidence>
<dbReference type="CDD" id="cd13403">
    <property type="entry name" value="MLTF-like"/>
    <property type="match status" value="1"/>
</dbReference>
<keyword evidence="7 8" id="KW-0961">Cell wall biogenesis/degradation</keyword>
<evidence type="ECO:0000256" key="1">
    <source>
        <dbReference type="ARBA" id="ARBA00007734"/>
    </source>
</evidence>
<evidence type="ECO:0000259" key="10">
    <source>
        <dbReference type="SMART" id="SM00062"/>
    </source>
</evidence>
<dbReference type="SUPFAM" id="SSF53850">
    <property type="entry name" value="Periplasmic binding protein-like II"/>
    <property type="match status" value="1"/>
</dbReference>
<accession>A0A6G9IF37</accession>
<dbReference type="InterPro" id="IPR023346">
    <property type="entry name" value="Lysozyme-like_dom_sf"/>
</dbReference>
<dbReference type="InterPro" id="IPR001638">
    <property type="entry name" value="Solute-binding_3/MltF_N"/>
</dbReference>
<dbReference type="GO" id="GO:0071555">
    <property type="term" value="P:cell wall organization"/>
    <property type="evidence" value="ECO:0007669"/>
    <property type="project" value="UniProtKB-KW"/>
</dbReference>
<dbReference type="Gene3D" id="1.10.530.10">
    <property type="match status" value="1"/>
</dbReference>
<dbReference type="FunCoup" id="A0A6G9IF37">
    <property type="interactions" value="24"/>
</dbReference>
<evidence type="ECO:0000256" key="2">
    <source>
        <dbReference type="ARBA" id="ARBA00010333"/>
    </source>
</evidence>
<dbReference type="PANTHER" id="PTHR35936">
    <property type="entry name" value="MEMBRANE-BOUND LYTIC MUREIN TRANSGLYCOSYLASE F"/>
    <property type="match status" value="1"/>
</dbReference>